<evidence type="ECO:0000313" key="1">
    <source>
        <dbReference type="EMBL" id="MCH86501.1"/>
    </source>
</evidence>
<accession>A0A392MGQ9</accession>
<evidence type="ECO:0000313" key="2">
    <source>
        <dbReference type="Proteomes" id="UP000265520"/>
    </source>
</evidence>
<dbReference type="Proteomes" id="UP000265520">
    <property type="component" value="Unassembled WGS sequence"/>
</dbReference>
<dbReference type="AlphaFoldDB" id="A0A392MGQ9"/>
<sequence>MCSCETEIVGRAAVECGRRTPLLNGTKERTRAMEMSSCETEFVGGRSQYWAGLGLLHM</sequence>
<keyword evidence="2" id="KW-1185">Reference proteome</keyword>
<name>A0A392MGQ9_9FABA</name>
<proteinExistence type="predicted"/>
<protein>
    <submittedName>
        <fullName evidence="1">Uncharacterized protein</fullName>
    </submittedName>
</protein>
<comment type="caution">
    <text evidence="1">The sequence shown here is derived from an EMBL/GenBank/DDBJ whole genome shotgun (WGS) entry which is preliminary data.</text>
</comment>
<organism evidence="1 2">
    <name type="scientific">Trifolium medium</name>
    <dbReference type="NCBI Taxonomy" id="97028"/>
    <lineage>
        <taxon>Eukaryota</taxon>
        <taxon>Viridiplantae</taxon>
        <taxon>Streptophyta</taxon>
        <taxon>Embryophyta</taxon>
        <taxon>Tracheophyta</taxon>
        <taxon>Spermatophyta</taxon>
        <taxon>Magnoliopsida</taxon>
        <taxon>eudicotyledons</taxon>
        <taxon>Gunneridae</taxon>
        <taxon>Pentapetalae</taxon>
        <taxon>rosids</taxon>
        <taxon>fabids</taxon>
        <taxon>Fabales</taxon>
        <taxon>Fabaceae</taxon>
        <taxon>Papilionoideae</taxon>
        <taxon>50 kb inversion clade</taxon>
        <taxon>NPAAA clade</taxon>
        <taxon>Hologalegina</taxon>
        <taxon>IRL clade</taxon>
        <taxon>Trifolieae</taxon>
        <taxon>Trifolium</taxon>
    </lineage>
</organism>
<reference evidence="1 2" key="1">
    <citation type="journal article" date="2018" name="Front. Plant Sci.">
        <title>Red Clover (Trifolium pratense) and Zigzag Clover (T. medium) - A Picture of Genomic Similarities and Differences.</title>
        <authorList>
            <person name="Dluhosova J."/>
            <person name="Istvanek J."/>
            <person name="Nedelnik J."/>
            <person name="Repkova J."/>
        </authorList>
    </citation>
    <scope>NUCLEOTIDE SEQUENCE [LARGE SCALE GENOMIC DNA]</scope>
    <source>
        <strain evidence="2">cv. 10/8</strain>
        <tissue evidence="1">Leaf</tissue>
    </source>
</reference>
<gene>
    <name evidence="1" type="ORF">A2U01_0007358</name>
</gene>
<dbReference type="EMBL" id="LXQA010010414">
    <property type="protein sequence ID" value="MCH86501.1"/>
    <property type="molecule type" value="Genomic_DNA"/>
</dbReference>